<comment type="caution">
    <text evidence="1">The sequence shown here is derived from an EMBL/GenBank/DDBJ whole genome shotgun (WGS) entry which is preliminary data.</text>
</comment>
<evidence type="ECO:0000313" key="2">
    <source>
        <dbReference type="Proteomes" id="UP000789342"/>
    </source>
</evidence>
<evidence type="ECO:0000313" key="1">
    <source>
        <dbReference type="EMBL" id="CAG8496311.1"/>
    </source>
</evidence>
<gene>
    <name evidence="1" type="ORF">AMORRO_LOCUS3030</name>
</gene>
<protein>
    <submittedName>
        <fullName evidence="1">2898_t:CDS:1</fullName>
    </submittedName>
</protein>
<dbReference type="EMBL" id="CAJVPV010001402">
    <property type="protein sequence ID" value="CAG8496311.1"/>
    <property type="molecule type" value="Genomic_DNA"/>
</dbReference>
<accession>A0A9N8ZI12</accession>
<proteinExistence type="predicted"/>
<reference evidence="1" key="1">
    <citation type="submission" date="2021-06" db="EMBL/GenBank/DDBJ databases">
        <authorList>
            <person name="Kallberg Y."/>
            <person name="Tangrot J."/>
            <person name="Rosling A."/>
        </authorList>
    </citation>
    <scope>NUCLEOTIDE SEQUENCE</scope>
    <source>
        <strain evidence="1">CL551</strain>
    </source>
</reference>
<keyword evidence="2" id="KW-1185">Reference proteome</keyword>
<sequence length="165" mass="18315">MTRIHTLSDIGEGKKLGDIPYNRYPASRAELENQLVYANQDREIAIECALSGSSIDNKSGFSDLHELKYGLSAVEVRLSEIYLCVIDTSSAIKQSKKKSLSNLNIEKWLNGQMLKSVYLSMSVETEMMNIIILEGIESDFGMALRPGLIKSIIQALTGTNVKKNL</sequence>
<dbReference type="AlphaFoldDB" id="A0A9N8ZI12"/>
<organism evidence="1 2">
    <name type="scientific">Acaulospora morrowiae</name>
    <dbReference type="NCBI Taxonomy" id="94023"/>
    <lineage>
        <taxon>Eukaryota</taxon>
        <taxon>Fungi</taxon>
        <taxon>Fungi incertae sedis</taxon>
        <taxon>Mucoromycota</taxon>
        <taxon>Glomeromycotina</taxon>
        <taxon>Glomeromycetes</taxon>
        <taxon>Diversisporales</taxon>
        <taxon>Acaulosporaceae</taxon>
        <taxon>Acaulospora</taxon>
    </lineage>
</organism>
<name>A0A9N8ZI12_9GLOM</name>
<dbReference type="Proteomes" id="UP000789342">
    <property type="component" value="Unassembled WGS sequence"/>
</dbReference>